<name>A0A378U4X4_MYROD</name>
<dbReference type="RefSeq" id="WP_115091997.1">
    <property type="nucleotide sequence ID" value="NZ_CP068107.1"/>
</dbReference>
<keyword evidence="1" id="KW-0732">Signal</keyword>
<reference evidence="2 3" key="1">
    <citation type="submission" date="2018-06" db="EMBL/GenBank/DDBJ databases">
        <authorList>
            <consortium name="Pathogen Informatics"/>
            <person name="Doyle S."/>
        </authorList>
    </citation>
    <scope>NUCLEOTIDE SEQUENCE [LARGE SCALE GENOMIC DNA]</scope>
    <source>
        <strain evidence="2 3">NCTC11179</strain>
    </source>
</reference>
<sequence>MFRKVKFFLVCAMIAISASACSSDDSSTSTKKSGSGYRVSNEEYVVEVAGTRDVEFQRIEVATIEGKEVNTFIKDKFEGKREWTKNFKKTVKQKITVMVFASSENEESKLQIRVKKSQNIIKEAEFVVKGKSLYGEVIF</sequence>
<proteinExistence type="predicted"/>
<dbReference type="PROSITE" id="PS51257">
    <property type="entry name" value="PROKAR_LIPOPROTEIN"/>
    <property type="match status" value="1"/>
</dbReference>
<dbReference type="AlphaFoldDB" id="A0A378U4X4"/>
<evidence type="ECO:0000313" key="2">
    <source>
        <dbReference type="EMBL" id="STZ69203.1"/>
    </source>
</evidence>
<accession>A0A378U4X4</accession>
<feature type="signal peptide" evidence="1">
    <location>
        <begin position="1"/>
        <end position="22"/>
    </location>
</feature>
<evidence type="ECO:0000256" key="1">
    <source>
        <dbReference type="SAM" id="SignalP"/>
    </source>
</evidence>
<keyword evidence="3" id="KW-1185">Reference proteome</keyword>
<feature type="chain" id="PRO_5017077430" evidence="1">
    <location>
        <begin position="23"/>
        <end position="139"/>
    </location>
</feature>
<organism evidence="2 3">
    <name type="scientific">Myroides odoratus</name>
    <name type="common">Flavobacterium odoratum</name>
    <dbReference type="NCBI Taxonomy" id="256"/>
    <lineage>
        <taxon>Bacteria</taxon>
        <taxon>Pseudomonadati</taxon>
        <taxon>Bacteroidota</taxon>
        <taxon>Flavobacteriia</taxon>
        <taxon>Flavobacteriales</taxon>
        <taxon>Flavobacteriaceae</taxon>
        <taxon>Myroides</taxon>
    </lineage>
</organism>
<dbReference type="EMBL" id="UGQL01000002">
    <property type="protein sequence ID" value="STZ69203.1"/>
    <property type="molecule type" value="Genomic_DNA"/>
</dbReference>
<dbReference type="Proteomes" id="UP000255024">
    <property type="component" value="Unassembled WGS sequence"/>
</dbReference>
<gene>
    <name evidence="2" type="ORF">NCTC11179_02707</name>
</gene>
<protein>
    <submittedName>
        <fullName evidence="2">Uncharacterized protein</fullName>
    </submittedName>
</protein>
<evidence type="ECO:0000313" key="3">
    <source>
        <dbReference type="Proteomes" id="UP000255024"/>
    </source>
</evidence>